<dbReference type="Proteomes" id="UP000000305">
    <property type="component" value="Unassembled WGS sequence"/>
</dbReference>
<protein>
    <recommendedName>
        <fullName evidence="4">Syndecan/Neurexin domain-containing protein</fullName>
    </recommendedName>
</protein>
<evidence type="ECO:0008006" key="4">
    <source>
        <dbReference type="Google" id="ProtNLM"/>
    </source>
</evidence>
<sequence length="107" mass="12086">MSNSQFQSKLWICLLLAICWNWRISCAAQDQAGLHHSEETTGSGKGMPSNDDLIDYDFDNPEDYREIDYDSSHNPILGMVRSSSSHPISLSLSCLSSLIVIFLHYLF</sequence>
<dbReference type="KEGG" id="dpx:DAPPUDRAFT_328071"/>
<evidence type="ECO:0000313" key="2">
    <source>
        <dbReference type="EMBL" id="EFX70509.1"/>
    </source>
</evidence>
<organism evidence="2 3">
    <name type="scientific">Daphnia pulex</name>
    <name type="common">Water flea</name>
    <dbReference type="NCBI Taxonomy" id="6669"/>
    <lineage>
        <taxon>Eukaryota</taxon>
        <taxon>Metazoa</taxon>
        <taxon>Ecdysozoa</taxon>
        <taxon>Arthropoda</taxon>
        <taxon>Crustacea</taxon>
        <taxon>Branchiopoda</taxon>
        <taxon>Diplostraca</taxon>
        <taxon>Cladocera</taxon>
        <taxon>Anomopoda</taxon>
        <taxon>Daphniidae</taxon>
        <taxon>Daphnia</taxon>
    </lineage>
</organism>
<dbReference type="AlphaFoldDB" id="E9HCP3"/>
<reference evidence="2 3" key="1">
    <citation type="journal article" date="2011" name="Science">
        <title>The ecoresponsive genome of Daphnia pulex.</title>
        <authorList>
            <person name="Colbourne J.K."/>
            <person name="Pfrender M.E."/>
            <person name="Gilbert D."/>
            <person name="Thomas W.K."/>
            <person name="Tucker A."/>
            <person name="Oakley T.H."/>
            <person name="Tokishita S."/>
            <person name="Aerts A."/>
            <person name="Arnold G.J."/>
            <person name="Basu M.K."/>
            <person name="Bauer D.J."/>
            <person name="Caceres C.E."/>
            <person name="Carmel L."/>
            <person name="Casola C."/>
            <person name="Choi J.H."/>
            <person name="Detter J.C."/>
            <person name="Dong Q."/>
            <person name="Dusheyko S."/>
            <person name="Eads B.D."/>
            <person name="Frohlich T."/>
            <person name="Geiler-Samerotte K.A."/>
            <person name="Gerlach D."/>
            <person name="Hatcher P."/>
            <person name="Jogdeo S."/>
            <person name="Krijgsveld J."/>
            <person name="Kriventseva E.V."/>
            <person name="Kultz D."/>
            <person name="Laforsch C."/>
            <person name="Lindquist E."/>
            <person name="Lopez J."/>
            <person name="Manak J.R."/>
            <person name="Muller J."/>
            <person name="Pangilinan J."/>
            <person name="Patwardhan R.P."/>
            <person name="Pitluck S."/>
            <person name="Pritham E.J."/>
            <person name="Rechtsteiner A."/>
            <person name="Rho M."/>
            <person name="Rogozin I.B."/>
            <person name="Sakarya O."/>
            <person name="Salamov A."/>
            <person name="Schaack S."/>
            <person name="Shapiro H."/>
            <person name="Shiga Y."/>
            <person name="Skalitzky C."/>
            <person name="Smith Z."/>
            <person name="Souvorov A."/>
            <person name="Sung W."/>
            <person name="Tang Z."/>
            <person name="Tsuchiya D."/>
            <person name="Tu H."/>
            <person name="Vos H."/>
            <person name="Wang M."/>
            <person name="Wolf Y.I."/>
            <person name="Yamagata H."/>
            <person name="Yamada T."/>
            <person name="Ye Y."/>
            <person name="Shaw J.R."/>
            <person name="Andrews J."/>
            <person name="Crease T.J."/>
            <person name="Tang H."/>
            <person name="Lucas S.M."/>
            <person name="Robertson H.M."/>
            <person name="Bork P."/>
            <person name="Koonin E.V."/>
            <person name="Zdobnov E.M."/>
            <person name="Grigoriev I.V."/>
            <person name="Lynch M."/>
            <person name="Boore J.L."/>
        </authorList>
    </citation>
    <scope>NUCLEOTIDE SEQUENCE [LARGE SCALE GENOMIC DNA]</scope>
</reference>
<dbReference type="InParanoid" id="E9HCP3"/>
<evidence type="ECO:0000313" key="3">
    <source>
        <dbReference type="Proteomes" id="UP000000305"/>
    </source>
</evidence>
<name>E9HCP3_DAPPU</name>
<feature type="chain" id="PRO_5003238307" description="Syndecan/Neurexin domain-containing protein" evidence="1">
    <location>
        <begin position="28"/>
        <end position="107"/>
    </location>
</feature>
<dbReference type="EMBL" id="GL732620">
    <property type="protein sequence ID" value="EFX70509.1"/>
    <property type="molecule type" value="Genomic_DNA"/>
</dbReference>
<keyword evidence="3" id="KW-1185">Reference proteome</keyword>
<gene>
    <name evidence="2" type="ORF">DAPPUDRAFT_328071</name>
</gene>
<dbReference type="HOGENOM" id="CLU_2212590_0_0_1"/>
<accession>E9HCP3</accession>
<keyword evidence="1" id="KW-0732">Signal</keyword>
<proteinExistence type="predicted"/>
<evidence type="ECO:0000256" key="1">
    <source>
        <dbReference type="SAM" id="SignalP"/>
    </source>
</evidence>
<feature type="signal peptide" evidence="1">
    <location>
        <begin position="1"/>
        <end position="27"/>
    </location>
</feature>